<gene>
    <name evidence="2" type="ORF">JY651_30500</name>
</gene>
<evidence type="ECO:0008006" key="4">
    <source>
        <dbReference type="Google" id="ProtNLM"/>
    </source>
</evidence>
<sequence>MSSSSLKSLLSGAILLTAPVALANSTTTIPAFDAKIAAARGATSPGGTTVIRSEMSGALHTFIDSDDGVVDAAERAYLGTKVNDATFLTGVDASAKDFLNAFYEFNDAATTPSTLFLSWLWASPEDLYGAGGPLADASTILEGDISDDEPQGVVNQRTLLEALKTTREFGYGAPNSSFYPINPSELIATLSQSAGFNYETPSPEEVNGAAAFLTEISGDSNRLYQASWACFRGCQGDVGGYVIAAVNSDRRFVRVVKVITWVE</sequence>
<accession>A0ABX7NPX8</accession>
<evidence type="ECO:0000256" key="1">
    <source>
        <dbReference type="SAM" id="SignalP"/>
    </source>
</evidence>
<protein>
    <recommendedName>
        <fullName evidence="4">DUF1566 domain-containing protein</fullName>
    </recommendedName>
</protein>
<dbReference type="Proteomes" id="UP000662747">
    <property type="component" value="Chromosome"/>
</dbReference>
<feature type="chain" id="PRO_5046562860" description="DUF1566 domain-containing protein" evidence="1">
    <location>
        <begin position="24"/>
        <end position="263"/>
    </location>
</feature>
<organism evidence="2 3">
    <name type="scientific">Pyxidicoccus parkwayensis</name>
    <dbReference type="NCBI Taxonomy" id="2813578"/>
    <lineage>
        <taxon>Bacteria</taxon>
        <taxon>Pseudomonadati</taxon>
        <taxon>Myxococcota</taxon>
        <taxon>Myxococcia</taxon>
        <taxon>Myxococcales</taxon>
        <taxon>Cystobacterineae</taxon>
        <taxon>Myxococcaceae</taxon>
        <taxon>Pyxidicoccus</taxon>
    </lineage>
</organism>
<reference evidence="2 3" key="1">
    <citation type="submission" date="2021-02" db="EMBL/GenBank/DDBJ databases">
        <title>De Novo genome assembly of isolated myxobacteria.</title>
        <authorList>
            <person name="Stevens D.C."/>
        </authorList>
    </citation>
    <scope>NUCLEOTIDE SEQUENCE [LARGE SCALE GENOMIC DNA]</scope>
    <source>
        <strain evidence="3">SCPEA02</strain>
    </source>
</reference>
<dbReference type="EMBL" id="CP071090">
    <property type="protein sequence ID" value="QSQ19630.1"/>
    <property type="molecule type" value="Genomic_DNA"/>
</dbReference>
<evidence type="ECO:0000313" key="2">
    <source>
        <dbReference type="EMBL" id="QSQ19630.1"/>
    </source>
</evidence>
<keyword evidence="3" id="KW-1185">Reference proteome</keyword>
<dbReference type="RefSeq" id="WP_206721214.1">
    <property type="nucleotide sequence ID" value="NZ_CP071090.1"/>
</dbReference>
<proteinExistence type="predicted"/>
<evidence type="ECO:0000313" key="3">
    <source>
        <dbReference type="Proteomes" id="UP000662747"/>
    </source>
</evidence>
<keyword evidence="1" id="KW-0732">Signal</keyword>
<feature type="signal peptide" evidence="1">
    <location>
        <begin position="1"/>
        <end position="23"/>
    </location>
</feature>
<name>A0ABX7NPX8_9BACT</name>